<reference evidence="2 3" key="1">
    <citation type="journal article" date="2023" name="Genome Announc.">
        <title>Pan-Genome Analyses of the Genus Cohnella and Proposal of the Novel Species Cohnella silvisoli sp. nov., Isolated from Forest Soil.</title>
        <authorList>
            <person name="Wang C."/>
            <person name="Mao L."/>
            <person name="Bao G."/>
            <person name="Zhu H."/>
        </authorList>
    </citation>
    <scope>NUCLEOTIDE SEQUENCE [LARGE SCALE GENOMIC DNA]</scope>
    <source>
        <strain evidence="2 3">NL03-T5-1</strain>
    </source>
</reference>
<gene>
    <name evidence="2" type="ORF">QJS35_07525</name>
</gene>
<evidence type="ECO:0000313" key="3">
    <source>
        <dbReference type="Proteomes" id="UP001493487"/>
    </source>
</evidence>
<proteinExistence type="predicted"/>
<comment type="caution">
    <text evidence="2">The sequence shown here is derived from an EMBL/GenBank/DDBJ whole genome shotgun (WGS) entry which is preliminary data.</text>
</comment>
<dbReference type="Proteomes" id="UP001493487">
    <property type="component" value="Unassembled WGS sequence"/>
</dbReference>
<keyword evidence="3" id="KW-1185">Reference proteome</keyword>
<organism evidence="2 3">
    <name type="scientific">Cohnella silvisoli</name>
    <dbReference type="NCBI Taxonomy" id="2873699"/>
    <lineage>
        <taxon>Bacteria</taxon>
        <taxon>Bacillati</taxon>
        <taxon>Bacillota</taxon>
        <taxon>Bacilli</taxon>
        <taxon>Bacillales</taxon>
        <taxon>Paenibacillaceae</taxon>
        <taxon>Cohnella</taxon>
    </lineage>
</organism>
<evidence type="ECO:0000313" key="2">
    <source>
        <dbReference type="EMBL" id="MEQ4482244.1"/>
    </source>
</evidence>
<dbReference type="EMBL" id="JASKHM010000003">
    <property type="protein sequence ID" value="MEQ4482244.1"/>
    <property type="molecule type" value="Genomic_DNA"/>
</dbReference>
<accession>A0ABV1KQA5</accession>
<name>A0ABV1KQA5_9BACL</name>
<feature type="signal peptide" evidence="1">
    <location>
        <begin position="1"/>
        <end position="27"/>
    </location>
</feature>
<feature type="chain" id="PRO_5045216966" evidence="1">
    <location>
        <begin position="28"/>
        <end position="234"/>
    </location>
</feature>
<sequence length="234" mass="25234">MSWRGALFKKWAVAAASVMLLSFPSLASANVSVGGQSASLTGPIQVVQGAQATIVTPNNYPSITGSEMTTAWSAVGNYTTMTIAQTGFAFEPDLGIQDPHYFFGWMPNSSTYHEVTSTVGPARGSSHVYIVKKSSSGYWEGYVGSTLISSTNASIAPNCIQYYNENDSSSTSYIGTSTDKMKIESVTYWDGSASSSDMSKWVWKKPTLTFTNDTGSSISTSNWSSSGYWYSWDT</sequence>
<protein>
    <submittedName>
        <fullName evidence="2">Uncharacterized protein</fullName>
    </submittedName>
</protein>
<dbReference type="RefSeq" id="WP_232185093.1">
    <property type="nucleotide sequence ID" value="NZ_JAIOAP010000004.1"/>
</dbReference>
<evidence type="ECO:0000256" key="1">
    <source>
        <dbReference type="SAM" id="SignalP"/>
    </source>
</evidence>
<keyword evidence="1" id="KW-0732">Signal</keyword>